<evidence type="ECO:0008006" key="3">
    <source>
        <dbReference type="Google" id="ProtNLM"/>
    </source>
</evidence>
<accession>A0A3S1B6V0</accession>
<gene>
    <name evidence="1" type="ORF">EJP77_15745</name>
</gene>
<dbReference type="Proteomes" id="UP000272464">
    <property type="component" value="Unassembled WGS sequence"/>
</dbReference>
<dbReference type="RefSeq" id="WP_127200197.1">
    <property type="nucleotide sequence ID" value="NZ_RZNX01000007.1"/>
</dbReference>
<name>A0A3S1B6V0_9BACL</name>
<keyword evidence="2" id="KW-1185">Reference proteome</keyword>
<evidence type="ECO:0000313" key="2">
    <source>
        <dbReference type="Proteomes" id="UP000272464"/>
    </source>
</evidence>
<comment type="caution">
    <text evidence="1">The sequence shown here is derived from an EMBL/GenBank/DDBJ whole genome shotgun (WGS) entry which is preliminary data.</text>
</comment>
<dbReference type="AlphaFoldDB" id="A0A3S1B6V0"/>
<organism evidence="1 2">
    <name type="scientific">Paenibacillus zeisoli</name>
    <dbReference type="NCBI Taxonomy" id="2496267"/>
    <lineage>
        <taxon>Bacteria</taxon>
        <taxon>Bacillati</taxon>
        <taxon>Bacillota</taxon>
        <taxon>Bacilli</taxon>
        <taxon>Bacillales</taxon>
        <taxon>Paenibacillaceae</taxon>
        <taxon>Paenibacillus</taxon>
    </lineage>
</organism>
<sequence>MVQVIDFGKSIAASLSQSINVPILGAPQQNVLSEYGLFVPEGGQALINATVGLQTTLGVPDLLFTILRNGSQIFTIRTGGLAVNAFNDVSFSFVDTNVPQGYYAYTLVVSITNPIELNLANVIGPVIFSGLSLTAS</sequence>
<dbReference type="EMBL" id="RZNX01000007">
    <property type="protein sequence ID" value="RUT29166.1"/>
    <property type="molecule type" value="Genomic_DNA"/>
</dbReference>
<dbReference type="OrthoDB" id="2621183at2"/>
<evidence type="ECO:0000313" key="1">
    <source>
        <dbReference type="EMBL" id="RUT29166.1"/>
    </source>
</evidence>
<proteinExistence type="predicted"/>
<reference evidence="1 2" key="1">
    <citation type="submission" date="2018-12" db="EMBL/GenBank/DDBJ databases">
        <authorList>
            <person name="Sun L."/>
            <person name="Chen Z."/>
        </authorList>
    </citation>
    <scope>NUCLEOTIDE SEQUENCE [LARGE SCALE GENOMIC DNA]</scope>
    <source>
        <strain evidence="1 2">3-5-3</strain>
    </source>
</reference>
<protein>
    <recommendedName>
        <fullName evidence="3">Exosporium leader peptide</fullName>
    </recommendedName>
</protein>